<feature type="signal peptide" evidence="1">
    <location>
        <begin position="1"/>
        <end position="21"/>
    </location>
</feature>
<dbReference type="InterPro" id="IPR014161">
    <property type="entry name" value="Tol-Pal_TolA"/>
</dbReference>
<dbReference type="GO" id="GO:0019534">
    <property type="term" value="F:toxin transmembrane transporter activity"/>
    <property type="evidence" value="ECO:0007669"/>
    <property type="project" value="InterPro"/>
</dbReference>
<feature type="chain" id="PRO_5042512215" evidence="1">
    <location>
        <begin position="22"/>
        <end position="134"/>
    </location>
</feature>
<protein>
    <submittedName>
        <fullName evidence="2">Uncharacterized protein</fullName>
    </submittedName>
</protein>
<dbReference type="AlphaFoldDB" id="A0AAI9HT10"/>
<keyword evidence="1" id="KW-0732">Signal</keyword>
<dbReference type="RefSeq" id="WP_163653239.1">
    <property type="nucleotide sequence ID" value="NZ_CP048806.1"/>
</dbReference>
<dbReference type="GO" id="GO:0016020">
    <property type="term" value="C:membrane"/>
    <property type="evidence" value="ECO:0007669"/>
    <property type="project" value="InterPro"/>
</dbReference>
<reference evidence="2" key="1">
    <citation type="submission" date="2024-02" db="EMBL/GenBank/DDBJ databases">
        <authorList>
            <consortium name="Clinical and Environmental Microbiology Branch: Whole genome sequencing antimicrobial resistance pathogens in the healthcare setting"/>
        </authorList>
    </citation>
    <scope>NUCLEOTIDE SEQUENCE</scope>
    <source>
        <strain evidence="2">2023KU-00017</strain>
    </source>
</reference>
<evidence type="ECO:0000256" key="1">
    <source>
        <dbReference type="SAM" id="SignalP"/>
    </source>
</evidence>
<name>A0AAI9HT10_MORMO</name>
<gene>
    <name evidence="2" type="ORF">PN925_002524</name>
</gene>
<proteinExistence type="predicted"/>
<dbReference type="SUPFAM" id="SSF74653">
    <property type="entry name" value="TolA/TonB C-terminal domain"/>
    <property type="match status" value="1"/>
</dbReference>
<dbReference type="GO" id="GO:0043213">
    <property type="term" value="P:bacteriocin transport"/>
    <property type="evidence" value="ECO:0007669"/>
    <property type="project" value="InterPro"/>
</dbReference>
<comment type="caution">
    <text evidence="2">The sequence shown here is derived from an EMBL/GenBank/DDBJ whole genome shotgun (WGS) entry which is preliminary data.</text>
</comment>
<organism evidence="2">
    <name type="scientific">Morganella morganii</name>
    <name type="common">Proteus morganii</name>
    <dbReference type="NCBI Taxonomy" id="582"/>
    <lineage>
        <taxon>Bacteria</taxon>
        <taxon>Pseudomonadati</taxon>
        <taxon>Pseudomonadota</taxon>
        <taxon>Gammaproteobacteria</taxon>
        <taxon>Enterobacterales</taxon>
        <taxon>Morganellaceae</taxon>
        <taxon>Morganella</taxon>
    </lineage>
</organism>
<evidence type="ECO:0000313" key="2">
    <source>
        <dbReference type="EMBL" id="EMO9457141.1"/>
    </source>
</evidence>
<sequence length="134" mass="15230">MIRLNITIFIVLLLSATAGMSHPGMNKENNNHRLRHTVDIRFGEKYSGNNITEYINQVKFAIKKNFYINDKWQGKRCTIAISFTRMNATVIENGDTELCNAGLSAVEQAFLPKPSGDIRKDNSLKKDIMIHFTP</sequence>
<accession>A0AAI9HT10</accession>
<dbReference type="Pfam" id="PF06519">
    <property type="entry name" value="TolA"/>
    <property type="match status" value="1"/>
</dbReference>
<dbReference type="EMBL" id="ABKJEP030000035">
    <property type="protein sequence ID" value="EMO9457141.1"/>
    <property type="molecule type" value="Genomic_DNA"/>
</dbReference>
<dbReference type="Gene3D" id="3.30.1150.10">
    <property type="match status" value="1"/>
</dbReference>